<gene>
    <name evidence="3" type="ORF">SPARVUS_LOCUS7505536</name>
</gene>
<dbReference type="EMBL" id="CATNWA010014522">
    <property type="protein sequence ID" value="CAI9572824.1"/>
    <property type="molecule type" value="Genomic_DNA"/>
</dbReference>
<dbReference type="PANTHER" id="PTHR14015">
    <property type="entry name" value="OPIOID GROWTH FACTOR RECEPTOR OGFR ZETA-TYPE OPIOID RECEPTOR"/>
    <property type="match status" value="1"/>
</dbReference>
<evidence type="ECO:0000313" key="4">
    <source>
        <dbReference type="Proteomes" id="UP001162483"/>
    </source>
</evidence>
<protein>
    <recommendedName>
        <fullName evidence="2">Opioid growth factor receptor (OGFr) conserved domain-containing protein</fullName>
    </recommendedName>
</protein>
<comment type="caution">
    <text evidence="3">The sequence shown here is derived from an EMBL/GenBank/DDBJ whole genome shotgun (WGS) entry which is preliminary data.</text>
</comment>
<accession>A0ABN9DLI5</accession>
<keyword evidence="4" id="KW-1185">Reference proteome</keyword>
<evidence type="ECO:0000256" key="1">
    <source>
        <dbReference type="ARBA" id="ARBA00010365"/>
    </source>
</evidence>
<dbReference type="Pfam" id="PF04664">
    <property type="entry name" value="OGFr_N"/>
    <property type="match status" value="1"/>
</dbReference>
<dbReference type="InterPro" id="IPR006757">
    <property type="entry name" value="OGF_rcpt"/>
</dbReference>
<feature type="non-terminal residue" evidence="3">
    <location>
        <position position="1"/>
    </location>
</feature>
<comment type="similarity">
    <text evidence="1">Belongs to the opioid growth factor receptor family.</text>
</comment>
<feature type="non-terminal residue" evidence="3">
    <location>
        <position position="163"/>
    </location>
</feature>
<reference evidence="3" key="1">
    <citation type="submission" date="2023-05" db="EMBL/GenBank/DDBJ databases">
        <authorList>
            <person name="Stuckert A."/>
        </authorList>
    </citation>
    <scope>NUCLEOTIDE SEQUENCE</scope>
</reference>
<organism evidence="3 4">
    <name type="scientific">Staurois parvus</name>
    <dbReference type="NCBI Taxonomy" id="386267"/>
    <lineage>
        <taxon>Eukaryota</taxon>
        <taxon>Metazoa</taxon>
        <taxon>Chordata</taxon>
        <taxon>Craniata</taxon>
        <taxon>Vertebrata</taxon>
        <taxon>Euteleostomi</taxon>
        <taxon>Amphibia</taxon>
        <taxon>Batrachia</taxon>
        <taxon>Anura</taxon>
        <taxon>Neobatrachia</taxon>
        <taxon>Ranoidea</taxon>
        <taxon>Ranidae</taxon>
        <taxon>Staurois</taxon>
    </lineage>
</organism>
<dbReference type="Proteomes" id="UP001162483">
    <property type="component" value="Unassembled WGS sequence"/>
</dbReference>
<evidence type="ECO:0000313" key="3">
    <source>
        <dbReference type="EMBL" id="CAI9572824.1"/>
    </source>
</evidence>
<proteinExistence type="inferred from homology"/>
<feature type="domain" description="Opioid growth factor receptor (OGFr) conserved" evidence="2">
    <location>
        <begin position="1"/>
        <end position="139"/>
    </location>
</feature>
<name>A0ABN9DLI5_9NEOB</name>
<sequence>NYDKLEHNHNYIQWLFPLRECGLNQHATPLHKKEIEEMKTDRVMRNLLEAYKLMLGFYGLHLKNEDTGEVCRAENWKERYANLNNHTYNNLWITRILKCLGELGFEHFQAPLVQFFLKETLCSRPIRERKKERIRLFHVLREGQKKTSRFGALCLETLRPAQQ</sequence>
<dbReference type="InterPro" id="IPR039574">
    <property type="entry name" value="OGFr"/>
</dbReference>
<evidence type="ECO:0000259" key="2">
    <source>
        <dbReference type="Pfam" id="PF04664"/>
    </source>
</evidence>
<dbReference type="PANTHER" id="PTHR14015:SF1">
    <property type="entry name" value="OPIOID GROWTH FACTOR RECEPTOR"/>
    <property type="match status" value="1"/>
</dbReference>